<organism evidence="10 11">
    <name type="scientific">Gimesia algae</name>
    <dbReference type="NCBI Taxonomy" id="2527971"/>
    <lineage>
        <taxon>Bacteria</taxon>
        <taxon>Pseudomonadati</taxon>
        <taxon>Planctomycetota</taxon>
        <taxon>Planctomycetia</taxon>
        <taxon>Planctomycetales</taxon>
        <taxon>Planctomycetaceae</taxon>
        <taxon>Gimesia</taxon>
    </lineage>
</organism>
<feature type="binding site" evidence="8">
    <location>
        <position position="161"/>
    </location>
    <ligand>
        <name>substrate</name>
    </ligand>
</feature>
<comment type="catalytic activity">
    <reaction evidence="7 8">
        <text>(2S,6S)-2,6-diaminopimelate = meso-2,6-diaminopimelate</text>
        <dbReference type="Rhea" id="RHEA:15393"/>
        <dbReference type="ChEBI" id="CHEBI:57609"/>
        <dbReference type="ChEBI" id="CHEBI:57791"/>
        <dbReference type="EC" id="5.1.1.7"/>
    </reaction>
</comment>
<comment type="caution">
    <text evidence="8">Lacks conserved residue(s) required for the propagation of feature annotation.</text>
</comment>
<dbReference type="GO" id="GO:0009089">
    <property type="term" value="P:lysine biosynthetic process via diaminopimelate"/>
    <property type="evidence" value="ECO:0007669"/>
    <property type="project" value="UniProtKB-UniRule"/>
</dbReference>
<comment type="similarity">
    <text evidence="2 8">Belongs to the diaminopimelate epimerase family.</text>
</comment>
<evidence type="ECO:0000256" key="8">
    <source>
        <dbReference type="HAMAP-Rule" id="MF_00197"/>
    </source>
</evidence>
<keyword evidence="11" id="KW-1185">Reference proteome</keyword>
<evidence type="ECO:0000256" key="9">
    <source>
        <dbReference type="PROSITE-ProRule" id="PRU10125"/>
    </source>
</evidence>
<reference evidence="10 11" key="1">
    <citation type="submission" date="2019-02" db="EMBL/GenBank/DDBJ databases">
        <title>Deep-cultivation of Planctomycetes and their phenomic and genomic characterization uncovers novel biology.</title>
        <authorList>
            <person name="Wiegand S."/>
            <person name="Jogler M."/>
            <person name="Boedeker C."/>
            <person name="Pinto D."/>
            <person name="Vollmers J."/>
            <person name="Rivas-Marin E."/>
            <person name="Kohn T."/>
            <person name="Peeters S.H."/>
            <person name="Heuer A."/>
            <person name="Rast P."/>
            <person name="Oberbeckmann S."/>
            <person name="Bunk B."/>
            <person name="Jeske O."/>
            <person name="Meyerdierks A."/>
            <person name="Storesund J.E."/>
            <person name="Kallscheuer N."/>
            <person name="Luecker S."/>
            <person name="Lage O.M."/>
            <person name="Pohl T."/>
            <person name="Merkel B.J."/>
            <person name="Hornburger P."/>
            <person name="Mueller R.-W."/>
            <person name="Bruemmer F."/>
            <person name="Labrenz M."/>
            <person name="Spormann A.M."/>
            <person name="Op den Camp H."/>
            <person name="Overmann J."/>
            <person name="Amann R."/>
            <person name="Jetten M.S.M."/>
            <person name="Mascher T."/>
            <person name="Medema M.H."/>
            <person name="Devos D.P."/>
            <person name="Kaster A.-K."/>
            <person name="Ovreas L."/>
            <person name="Rohde M."/>
            <person name="Galperin M.Y."/>
            <person name="Jogler C."/>
        </authorList>
    </citation>
    <scope>NUCLEOTIDE SEQUENCE [LARGE SCALE GENOMIC DNA]</scope>
    <source>
        <strain evidence="10 11">Pan161</strain>
    </source>
</reference>
<accession>A0A517VM06</accession>
<dbReference type="InterPro" id="IPR018510">
    <property type="entry name" value="DAP_epimerase_AS"/>
</dbReference>
<name>A0A517VM06_9PLAN</name>
<feature type="binding site" evidence="8">
    <location>
        <begin position="222"/>
        <end position="223"/>
    </location>
    <ligand>
        <name>substrate</name>
    </ligand>
</feature>
<dbReference type="PANTHER" id="PTHR31689:SF0">
    <property type="entry name" value="DIAMINOPIMELATE EPIMERASE"/>
    <property type="match status" value="1"/>
</dbReference>
<evidence type="ECO:0000256" key="4">
    <source>
        <dbReference type="ARBA" id="ARBA00022605"/>
    </source>
</evidence>
<dbReference type="InterPro" id="IPR001653">
    <property type="entry name" value="DAP_epimerase_DapF"/>
</dbReference>
<feature type="site" description="Could be important to modulate the pK values of the two catalytic cysteine residues" evidence="8">
    <location>
        <position position="163"/>
    </location>
</feature>
<gene>
    <name evidence="8 10" type="primary">dapF</name>
    <name evidence="10" type="ORF">Pan161_57440</name>
</gene>
<dbReference type="OrthoDB" id="9805408at2"/>
<feature type="site" description="Could be important to modulate the pK values of the two catalytic cysteine residues" evidence="8">
    <location>
        <position position="212"/>
    </location>
</feature>
<keyword evidence="5 8" id="KW-0457">Lysine biosynthesis</keyword>
<dbReference type="SUPFAM" id="SSF54506">
    <property type="entry name" value="Diaminopimelate epimerase-like"/>
    <property type="match status" value="1"/>
</dbReference>
<keyword evidence="6 8" id="KW-0413">Isomerase</keyword>
<dbReference type="RefSeq" id="WP_145231999.1">
    <property type="nucleotide sequence ID" value="NZ_CP036343.1"/>
</dbReference>
<dbReference type="HAMAP" id="MF_00197">
    <property type="entry name" value="DAP_epimerase"/>
    <property type="match status" value="1"/>
</dbReference>
<evidence type="ECO:0000256" key="2">
    <source>
        <dbReference type="ARBA" id="ARBA00010219"/>
    </source>
</evidence>
<evidence type="ECO:0000256" key="6">
    <source>
        <dbReference type="ARBA" id="ARBA00023235"/>
    </source>
</evidence>
<keyword evidence="4 8" id="KW-0028">Amino-acid biosynthesis</keyword>
<dbReference type="GO" id="GO:0005829">
    <property type="term" value="C:cytosol"/>
    <property type="evidence" value="ECO:0007669"/>
    <property type="project" value="TreeGrafter"/>
</dbReference>
<dbReference type="KEGG" id="gax:Pan161_57440"/>
<feature type="active site" description="Proton acceptor" evidence="8">
    <location>
        <position position="221"/>
    </location>
</feature>
<dbReference type="AlphaFoldDB" id="A0A517VM06"/>
<dbReference type="EMBL" id="CP036343">
    <property type="protein sequence ID" value="QDT94052.1"/>
    <property type="molecule type" value="Genomic_DNA"/>
</dbReference>
<feature type="active site" evidence="9">
    <location>
        <position position="72"/>
    </location>
</feature>
<evidence type="ECO:0000313" key="11">
    <source>
        <dbReference type="Proteomes" id="UP000316855"/>
    </source>
</evidence>
<evidence type="ECO:0000256" key="7">
    <source>
        <dbReference type="ARBA" id="ARBA00051712"/>
    </source>
</evidence>
<feature type="active site" description="Proton donor" evidence="8">
    <location>
        <position position="72"/>
    </location>
</feature>
<dbReference type="PROSITE" id="PS01326">
    <property type="entry name" value="DAP_EPIMERASE"/>
    <property type="match status" value="1"/>
</dbReference>
<comment type="subcellular location">
    <subcellularLocation>
        <location evidence="8">Cytoplasm</location>
    </subcellularLocation>
</comment>
<dbReference type="GO" id="GO:0008837">
    <property type="term" value="F:diaminopimelate epimerase activity"/>
    <property type="evidence" value="ECO:0007669"/>
    <property type="project" value="UniProtKB-UniRule"/>
</dbReference>
<proteinExistence type="inferred from homology"/>
<dbReference type="NCBIfam" id="TIGR00652">
    <property type="entry name" value="DapF"/>
    <property type="match status" value="1"/>
</dbReference>
<dbReference type="Gene3D" id="3.10.310.10">
    <property type="entry name" value="Diaminopimelate Epimerase, Chain A, domain 1"/>
    <property type="match status" value="2"/>
</dbReference>
<evidence type="ECO:0000256" key="3">
    <source>
        <dbReference type="ARBA" id="ARBA00013080"/>
    </source>
</evidence>
<keyword evidence="8" id="KW-0963">Cytoplasm</keyword>
<dbReference type="Proteomes" id="UP000316855">
    <property type="component" value="Chromosome"/>
</dbReference>
<comment type="subunit">
    <text evidence="8">Homodimer.</text>
</comment>
<evidence type="ECO:0000313" key="10">
    <source>
        <dbReference type="EMBL" id="QDT94052.1"/>
    </source>
</evidence>
<feature type="binding site" evidence="8">
    <location>
        <position position="11"/>
    </location>
    <ligand>
        <name>substrate</name>
    </ligand>
</feature>
<comment type="pathway">
    <text evidence="1 8">Amino-acid biosynthesis; L-lysine biosynthesis via DAP pathway; DL-2,6-diaminopimelate from LL-2,6-diaminopimelate: step 1/1.</text>
</comment>
<evidence type="ECO:0000256" key="5">
    <source>
        <dbReference type="ARBA" id="ARBA00023154"/>
    </source>
</evidence>
<feature type="binding site" evidence="8">
    <location>
        <begin position="73"/>
        <end position="74"/>
    </location>
    <ligand>
        <name>substrate</name>
    </ligand>
</feature>
<dbReference type="EC" id="5.1.1.7" evidence="3 8"/>
<sequence>MKFTKMHGAGNDYVYVNCFEETLPQDIAGLAVAVSDRHTGIGSDGLILICPSEKADAQMRMFNADGSESEMCGNGVRCVAKYVYDHGIAKQQTLKIETGAGVLSLDLELAGSKVGQVRVNMGKPILNSAEIPTLLPGDPPVNAPLEVGGQTLKVTCVSMGNPHCITFVDELNDHWVHGIGPQVEVHPAFPRRVNAEFIEVVSPAELKMRVWERGSGETQACGTGACASAVAGVLTGRSERNVLIHLPGGDLRLEWADTDEVFMTGPAVEVYQGIWSGPQ</sequence>
<feature type="binding site" evidence="8">
    <location>
        <position position="63"/>
    </location>
    <ligand>
        <name>substrate</name>
    </ligand>
</feature>
<feature type="binding site" evidence="8">
    <location>
        <position position="194"/>
    </location>
    <ligand>
        <name>substrate</name>
    </ligand>
</feature>
<evidence type="ECO:0000256" key="1">
    <source>
        <dbReference type="ARBA" id="ARBA00005196"/>
    </source>
</evidence>
<comment type="function">
    <text evidence="8">Catalyzes the stereoinversion of LL-2,6-diaminopimelate (L,L-DAP) to meso-diaminopimelate (meso-DAP), a precursor of L-lysine and an essential component of the bacterial peptidoglycan.</text>
</comment>
<dbReference type="PANTHER" id="PTHR31689">
    <property type="entry name" value="DIAMINOPIMELATE EPIMERASE, CHLOROPLASTIC"/>
    <property type="match status" value="1"/>
</dbReference>
<dbReference type="UniPathway" id="UPA00034">
    <property type="reaction ID" value="UER00025"/>
</dbReference>
<feature type="binding site" evidence="8">
    <location>
        <begin position="212"/>
        <end position="213"/>
    </location>
    <ligand>
        <name>substrate</name>
    </ligand>
</feature>
<protein>
    <recommendedName>
        <fullName evidence="3 8">Diaminopimelate epimerase</fullName>
        <shortName evidence="8">DAP epimerase</shortName>
        <ecNumber evidence="3 8">5.1.1.7</ecNumber>
    </recommendedName>
    <alternativeName>
        <fullName evidence="8">PLP-independent amino acid racemase</fullName>
    </alternativeName>
</protein>
<dbReference type="Pfam" id="PF01678">
    <property type="entry name" value="DAP_epimerase"/>
    <property type="match status" value="2"/>
</dbReference>